<evidence type="ECO:0000256" key="2">
    <source>
        <dbReference type="ARBA" id="ARBA00022723"/>
    </source>
</evidence>
<evidence type="ECO:0000259" key="4">
    <source>
        <dbReference type="Pfam" id="PF01814"/>
    </source>
</evidence>
<evidence type="ECO:0000313" key="6">
    <source>
        <dbReference type="Proteomes" id="UP000243739"/>
    </source>
</evidence>
<organism evidence="5 6">
    <name type="scientific">Vulcanibacillus modesticaldus</name>
    <dbReference type="NCBI Taxonomy" id="337097"/>
    <lineage>
        <taxon>Bacteria</taxon>
        <taxon>Bacillati</taxon>
        <taxon>Bacillota</taxon>
        <taxon>Bacilli</taxon>
        <taxon>Bacillales</taxon>
        <taxon>Bacillaceae</taxon>
        <taxon>Vulcanibacillus</taxon>
    </lineage>
</organism>
<dbReference type="PANTHER" id="PTHR37164">
    <property type="entry name" value="BACTERIOHEMERYTHRIN"/>
    <property type="match status" value="1"/>
</dbReference>
<dbReference type="Pfam" id="PF01814">
    <property type="entry name" value="Hemerythrin"/>
    <property type="match status" value="1"/>
</dbReference>
<feature type="domain" description="Hemerythrin-like" evidence="4">
    <location>
        <begin position="12"/>
        <end position="128"/>
    </location>
</feature>
<dbReference type="STRING" id="337097.BHF71_06965"/>
<dbReference type="EMBL" id="MIJF01000010">
    <property type="protein sequence ID" value="OEG00006.1"/>
    <property type="molecule type" value="Genomic_DNA"/>
</dbReference>
<gene>
    <name evidence="5" type="ORF">BHF71_06965</name>
</gene>
<dbReference type="Proteomes" id="UP000243739">
    <property type="component" value="Unassembled WGS sequence"/>
</dbReference>
<dbReference type="RefSeq" id="WP_069656146.1">
    <property type="nucleotide sequence ID" value="NZ_MIJF01000010.1"/>
</dbReference>
<dbReference type="InterPro" id="IPR035938">
    <property type="entry name" value="Hemerythrin-like_sf"/>
</dbReference>
<dbReference type="InterPro" id="IPR050669">
    <property type="entry name" value="Hemerythrin"/>
</dbReference>
<dbReference type="OrthoDB" id="266313at2"/>
<dbReference type="NCBIfam" id="NF033749">
    <property type="entry name" value="bact_hemeryth"/>
    <property type="match status" value="1"/>
</dbReference>
<comment type="caution">
    <text evidence="5">The sequence shown here is derived from an EMBL/GenBank/DDBJ whole genome shotgun (WGS) entry which is preliminary data.</text>
</comment>
<dbReference type="Gene3D" id="1.20.120.50">
    <property type="entry name" value="Hemerythrin-like"/>
    <property type="match status" value="1"/>
</dbReference>
<protein>
    <submittedName>
        <fullName evidence="5">Hemerythrin</fullName>
    </submittedName>
</protein>
<dbReference type="CDD" id="cd12107">
    <property type="entry name" value="Hemerythrin"/>
    <property type="match status" value="1"/>
</dbReference>
<keyword evidence="3" id="KW-0408">Iron</keyword>
<dbReference type="AlphaFoldDB" id="A0A1D2YWI7"/>
<dbReference type="NCBIfam" id="TIGR02481">
    <property type="entry name" value="hemeryth_dom"/>
    <property type="match status" value="1"/>
</dbReference>
<dbReference type="SUPFAM" id="SSF47188">
    <property type="entry name" value="Hemerythrin-like"/>
    <property type="match status" value="1"/>
</dbReference>
<sequence>MALKWREDLAVGINKIDQQHKELFERTDQLLNACNLGKGREEVAKLIDFLLEYVVTHFKDEEQYQKKYGYPDYDNHKMLHDKFIDEVKNLKNKLDSEGSSIGLVIEINRKVIDWLVNHIGKVDRQLATFLKSKNVV</sequence>
<dbReference type="PANTHER" id="PTHR37164:SF1">
    <property type="entry name" value="BACTERIOHEMERYTHRIN"/>
    <property type="match status" value="1"/>
</dbReference>
<reference evidence="5 6" key="1">
    <citation type="submission" date="2016-09" db="EMBL/GenBank/DDBJ databases">
        <title>Draft genome sequence for the type strain of Vulcanibacillus modesticaldus BR, a strictly anaerobic, moderately thermophilic, and nitrate-reducing bacterium from deep sea-hydrothermal vents of the Mid-Atlantic Ridge.</title>
        <authorList>
            <person name="Abin C.A."/>
            <person name="Hollibaugh J.T."/>
        </authorList>
    </citation>
    <scope>NUCLEOTIDE SEQUENCE [LARGE SCALE GENOMIC DNA]</scope>
    <source>
        <strain evidence="5 6">BR</strain>
    </source>
</reference>
<keyword evidence="6" id="KW-1185">Reference proteome</keyword>
<accession>A0A1D2YWI7</accession>
<keyword evidence="2" id="KW-0479">Metal-binding</keyword>
<evidence type="ECO:0000256" key="1">
    <source>
        <dbReference type="ARBA" id="ARBA00010587"/>
    </source>
</evidence>
<dbReference type="InterPro" id="IPR012312">
    <property type="entry name" value="Hemerythrin-like"/>
</dbReference>
<evidence type="ECO:0000313" key="5">
    <source>
        <dbReference type="EMBL" id="OEG00006.1"/>
    </source>
</evidence>
<dbReference type="GO" id="GO:0046872">
    <property type="term" value="F:metal ion binding"/>
    <property type="evidence" value="ECO:0007669"/>
    <property type="project" value="UniProtKB-KW"/>
</dbReference>
<comment type="similarity">
    <text evidence="1">Belongs to the hemerythrin family.</text>
</comment>
<proteinExistence type="inferred from homology"/>
<name>A0A1D2YWI7_9BACI</name>
<dbReference type="InterPro" id="IPR012827">
    <property type="entry name" value="Hemerythrin_metal-bd"/>
</dbReference>
<evidence type="ECO:0000256" key="3">
    <source>
        <dbReference type="ARBA" id="ARBA00023004"/>
    </source>
</evidence>